<accession>A0A4W6G515</accession>
<keyword evidence="2" id="KW-0732">Signal</keyword>
<dbReference type="GO" id="GO:0005654">
    <property type="term" value="C:nucleoplasm"/>
    <property type="evidence" value="ECO:0007669"/>
    <property type="project" value="UniProtKB-ARBA"/>
</dbReference>
<dbReference type="InterPro" id="IPR036885">
    <property type="entry name" value="SWIB_MDM2_dom_sf"/>
</dbReference>
<dbReference type="SUPFAM" id="SSF47592">
    <property type="entry name" value="SWIB/MDM2 domain"/>
    <property type="match status" value="1"/>
</dbReference>
<reference evidence="4" key="3">
    <citation type="submission" date="2025-09" db="UniProtKB">
        <authorList>
            <consortium name="Ensembl"/>
        </authorList>
    </citation>
    <scope>IDENTIFICATION</scope>
</reference>
<feature type="chain" id="PRO_5021346557" description="SWIB domain-containing protein" evidence="2">
    <location>
        <begin position="18"/>
        <end position="290"/>
    </location>
</feature>
<evidence type="ECO:0000313" key="4">
    <source>
        <dbReference type="Ensembl" id="ENSLCAP00010058668.1"/>
    </source>
</evidence>
<comment type="similarity">
    <text evidence="1">Belongs to the SMARCD family.</text>
</comment>
<evidence type="ECO:0000259" key="3">
    <source>
        <dbReference type="SMART" id="SM00151"/>
    </source>
</evidence>
<dbReference type="STRING" id="8187.ENSLCAP00010058668"/>
<dbReference type="GeneTree" id="ENSGT00940000158654"/>
<evidence type="ECO:0000256" key="1">
    <source>
        <dbReference type="ARBA" id="ARBA00010619"/>
    </source>
</evidence>
<evidence type="ECO:0000313" key="5">
    <source>
        <dbReference type="Proteomes" id="UP000314980"/>
    </source>
</evidence>
<dbReference type="Proteomes" id="UP000314980">
    <property type="component" value="Unassembled WGS sequence"/>
</dbReference>
<feature type="domain" description="SWIB" evidence="3">
    <location>
        <begin position="90"/>
        <end position="154"/>
    </location>
</feature>
<dbReference type="AlphaFoldDB" id="A0A4W6G515"/>
<organism evidence="4 5">
    <name type="scientific">Lates calcarifer</name>
    <name type="common">Barramundi</name>
    <name type="synonym">Holocentrus calcarifer</name>
    <dbReference type="NCBI Taxonomy" id="8187"/>
    <lineage>
        <taxon>Eukaryota</taxon>
        <taxon>Metazoa</taxon>
        <taxon>Chordata</taxon>
        <taxon>Craniata</taxon>
        <taxon>Vertebrata</taxon>
        <taxon>Euteleostomi</taxon>
        <taxon>Actinopterygii</taxon>
        <taxon>Neopterygii</taxon>
        <taxon>Teleostei</taxon>
        <taxon>Neoteleostei</taxon>
        <taxon>Acanthomorphata</taxon>
        <taxon>Carangaria</taxon>
        <taxon>Carangaria incertae sedis</taxon>
        <taxon>Centropomidae</taxon>
        <taxon>Lates</taxon>
    </lineage>
</organism>
<reference evidence="4" key="2">
    <citation type="submission" date="2025-08" db="UniProtKB">
        <authorList>
            <consortium name="Ensembl"/>
        </authorList>
    </citation>
    <scope>IDENTIFICATION</scope>
</reference>
<name>A0A4W6G515_LATCA</name>
<dbReference type="InParanoid" id="A0A4W6G515"/>
<protein>
    <recommendedName>
        <fullName evidence="3">SWIB domain-containing protein</fullName>
    </recommendedName>
</protein>
<dbReference type="InterPro" id="IPR019835">
    <property type="entry name" value="SWIB_domain"/>
</dbReference>
<proteinExistence type="inferred from homology"/>
<evidence type="ECO:0000256" key="2">
    <source>
        <dbReference type="SAM" id="SignalP"/>
    </source>
</evidence>
<dbReference type="Pfam" id="PF02201">
    <property type="entry name" value="SWIB"/>
    <property type="match status" value="1"/>
</dbReference>
<sequence length="290" mass="34108">MKEDFFFLLIFLPRLIGLGMRRSFPGKQKRKFSSFFKSLVIELDKELYGPDNHLVEWHRMPTTQETDGFQVKRPGDVNVKCTLLLMLDHQPPQYKLDPRLARLLGVHTQTRASIMQDSHEKEYINCNRYFRQIFGCPRMRFSEIPMKLAGGVDCYPSICKKTACYDIDVEVDDPLKGQMNSFLSSTTNQQEIAALEMKIHETIEYINQLKTERDFMLSFSNNPQDFIQDWLKSQSRDLKLMTDVTGNPEEERRTEFYQAPWVPEAVGRYIYSKVQQRRQELEQVLGIRLT</sequence>
<dbReference type="PANTHER" id="PTHR13844">
    <property type="entry name" value="SWI/SNF-RELATED MATRIX-ASSOCIATED ACTIN-DEPENDENT REGULATOR OF CHROMATIN SUBFAMILY D"/>
    <property type="match status" value="1"/>
</dbReference>
<dbReference type="InterPro" id="IPR003121">
    <property type="entry name" value="SWIB_MDM2_domain"/>
</dbReference>
<reference evidence="5" key="1">
    <citation type="submission" date="2015-09" db="EMBL/GenBank/DDBJ databases">
        <authorList>
            <person name="Sai Rama Sridatta P."/>
        </authorList>
    </citation>
    <scope>NUCLEOTIDE SEQUENCE [LARGE SCALE GENOMIC DNA]</scope>
</reference>
<dbReference type="Gene3D" id="1.10.245.10">
    <property type="entry name" value="SWIB/MDM2 domain"/>
    <property type="match status" value="1"/>
</dbReference>
<feature type="signal peptide" evidence="2">
    <location>
        <begin position="1"/>
        <end position="17"/>
    </location>
</feature>
<dbReference type="Ensembl" id="ENSLCAT00010060270.1">
    <property type="protein sequence ID" value="ENSLCAP00010058668.1"/>
    <property type="gene ID" value="ENSLCAG00010027361.1"/>
</dbReference>
<dbReference type="SMART" id="SM00151">
    <property type="entry name" value="SWIB"/>
    <property type="match status" value="1"/>
</dbReference>
<keyword evidence="5" id="KW-1185">Reference proteome</keyword>